<feature type="compositionally biased region" description="Basic and acidic residues" evidence="6">
    <location>
        <begin position="344"/>
        <end position="358"/>
    </location>
</feature>
<feature type="binding site" evidence="5">
    <location>
        <position position="434"/>
    </location>
    <ligand>
        <name>Zn(2+)</name>
        <dbReference type="ChEBI" id="CHEBI:29105"/>
    </ligand>
</feature>
<feature type="domain" description="tRNA-guanine(15) transglycosylase-like" evidence="7">
    <location>
        <begin position="24"/>
        <end position="462"/>
    </location>
</feature>
<dbReference type="EMBL" id="NEVH01004403">
    <property type="protein sequence ID" value="PNF39841.1"/>
    <property type="molecule type" value="Genomic_DNA"/>
</dbReference>
<evidence type="ECO:0000256" key="1">
    <source>
        <dbReference type="ARBA" id="ARBA00022490"/>
    </source>
</evidence>
<evidence type="ECO:0000313" key="9">
    <source>
        <dbReference type="Proteomes" id="UP000235965"/>
    </source>
</evidence>
<dbReference type="Pfam" id="PF01702">
    <property type="entry name" value="TGT"/>
    <property type="match status" value="1"/>
</dbReference>
<dbReference type="GO" id="GO:0008479">
    <property type="term" value="F:tRNA-guanosine(34) queuine transglycosylase activity"/>
    <property type="evidence" value="ECO:0007669"/>
    <property type="project" value="UniProtKB-UniRule"/>
</dbReference>
<keyword evidence="4 5" id="KW-0862">Zinc</keyword>
<dbReference type="InterPro" id="IPR028592">
    <property type="entry name" value="QTRTD1"/>
</dbReference>
<dbReference type="Gene3D" id="3.20.20.105">
    <property type="entry name" value="Queuine tRNA-ribosyltransferase-like"/>
    <property type="match status" value="1"/>
</dbReference>
<evidence type="ECO:0000256" key="2">
    <source>
        <dbReference type="ARBA" id="ARBA00022694"/>
    </source>
</evidence>
<dbReference type="Proteomes" id="UP000235965">
    <property type="component" value="Unassembled WGS sequence"/>
</dbReference>
<organism evidence="8 9">
    <name type="scientific">Cryptotermes secundus</name>
    <dbReference type="NCBI Taxonomy" id="105785"/>
    <lineage>
        <taxon>Eukaryota</taxon>
        <taxon>Metazoa</taxon>
        <taxon>Ecdysozoa</taxon>
        <taxon>Arthropoda</taxon>
        <taxon>Hexapoda</taxon>
        <taxon>Insecta</taxon>
        <taxon>Pterygota</taxon>
        <taxon>Neoptera</taxon>
        <taxon>Polyneoptera</taxon>
        <taxon>Dictyoptera</taxon>
        <taxon>Blattodea</taxon>
        <taxon>Blattoidea</taxon>
        <taxon>Termitoidae</taxon>
        <taxon>Kalotermitidae</taxon>
        <taxon>Cryptotermitinae</taxon>
        <taxon>Cryptotermes</taxon>
    </lineage>
</organism>
<comment type="caution">
    <text evidence="8">The sequence shown here is derived from an EMBL/GenBank/DDBJ whole genome shotgun (WGS) entry which is preliminary data.</text>
</comment>
<feature type="binding site" evidence="5">
    <location>
        <position position="408"/>
    </location>
    <ligand>
        <name>Zn(2+)</name>
        <dbReference type="ChEBI" id="CHEBI:29105"/>
    </ligand>
</feature>
<dbReference type="PANTHER" id="PTHR46064">
    <property type="entry name" value="QUEUINE TRNA-RIBOSYLTRANSFERASE ACCESSORY SUBUNIT 2"/>
    <property type="match status" value="1"/>
</dbReference>
<sequence length="469" mass="52450">MKFILPSVTACSSRVGYITDIRRLPGLVLETPQLLLYTKGGSIPHLTYEVLQMVSKEQHALHIPISTVAHCHEAVVAFGKGIADFIGLKEYLTFCSIHDPAAVTPHGFNERDTVSIWSRTGRKQLDPDKYMDMIEAFQPDMYQSLCDGDTNPTSSKKRVQKSINRSIAFLEKCLERHEKSEVLKESAILGAVEGGYSIEGREDSAKYLANSSVFGYVIDGLHSNGPDVEQLTIEDVKPVLEASLKHLPNDKFRVLQGCWNPETVLSMVELGMDAFDSSYVYTVTERGGALIFQNSIKNLDIPSTATDVSYGAEPKDGSNLKPDTSIYAQSSYEIPEKKKRITDDKQVTSVVEEDKSVESETQGPIVESPEDTKSQTTSLNRKYEISLADKKYAEDFTPLSRSCSCLTCKKHTRAYIHHLLQTRELLGPVLLTIHNLHYYMEFFKGIREALKSNTLDSLRKCVSEEKDTS</sequence>
<dbReference type="FunCoup" id="A0A2J7RG76">
    <property type="interactions" value="1373"/>
</dbReference>
<dbReference type="GO" id="GO:0006400">
    <property type="term" value="P:tRNA modification"/>
    <property type="evidence" value="ECO:0007669"/>
    <property type="project" value="InterPro"/>
</dbReference>
<dbReference type="NCBIfam" id="TIGR00449">
    <property type="entry name" value="tgt_general"/>
    <property type="match status" value="2"/>
</dbReference>
<dbReference type="InterPro" id="IPR050852">
    <property type="entry name" value="Queuine_tRNA-ribosyltrfase"/>
</dbReference>
<dbReference type="InParanoid" id="A0A2J7RG76"/>
<dbReference type="HAMAP" id="MF_03043">
    <property type="entry name" value="QTRT2"/>
    <property type="match status" value="1"/>
</dbReference>
<comment type="function">
    <text evidence="5">Non-catalytic subunit of the queuine tRNA-ribosyltransferase (TGT) that catalyzes the base-exchange of a guanine (G) residue with queuine (Q) at position 34 (anticodon wobble position) in tRNAs with GU(N) anticodons (tRNA-Asp, -Asn, -His and -Tyr), resulting in the hypermodified nucleoside queuosine (7-(((4,5-cis-dihydroxy-2-cyclopenten-1-yl)amino)methyl)-7-deazaguanosine).</text>
</comment>
<dbReference type="InterPro" id="IPR036511">
    <property type="entry name" value="TGT-like_sf"/>
</dbReference>
<name>A0A2J7RG76_9NEOP</name>
<keyword evidence="9" id="KW-1185">Reference proteome</keyword>
<dbReference type="AlphaFoldDB" id="A0A2J7RG76"/>
<comment type="subcellular location">
    <subcellularLocation>
        <location evidence="5">Cytoplasm</location>
    </subcellularLocation>
</comment>
<accession>A0A2J7RG76</accession>
<evidence type="ECO:0000256" key="4">
    <source>
        <dbReference type="ARBA" id="ARBA00022833"/>
    </source>
</evidence>
<dbReference type="GO" id="GO:0046872">
    <property type="term" value="F:metal ion binding"/>
    <property type="evidence" value="ECO:0007669"/>
    <property type="project" value="UniProtKB-KW"/>
</dbReference>
<gene>
    <name evidence="8" type="ORF">B7P43_G02820</name>
</gene>
<evidence type="ECO:0000256" key="5">
    <source>
        <dbReference type="HAMAP-Rule" id="MF_03043"/>
    </source>
</evidence>
<keyword evidence="3 5" id="KW-0479">Metal-binding</keyword>
<reference evidence="8 9" key="1">
    <citation type="submission" date="2017-12" db="EMBL/GenBank/DDBJ databases">
        <title>Hemimetabolous genomes reveal molecular basis of termite eusociality.</title>
        <authorList>
            <person name="Harrison M.C."/>
            <person name="Jongepier E."/>
            <person name="Robertson H.M."/>
            <person name="Arning N."/>
            <person name="Bitard-Feildel T."/>
            <person name="Chao H."/>
            <person name="Childers C.P."/>
            <person name="Dinh H."/>
            <person name="Doddapaneni H."/>
            <person name="Dugan S."/>
            <person name="Gowin J."/>
            <person name="Greiner C."/>
            <person name="Han Y."/>
            <person name="Hu H."/>
            <person name="Hughes D.S.T."/>
            <person name="Huylmans A.-K."/>
            <person name="Kemena C."/>
            <person name="Kremer L.P.M."/>
            <person name="Lee S.L."/>
            <person name="Lopez-Ezquerra A."/>
            <person name="Mallet L."/>
            <person name="Monroy-Kuhn J.M."/>
            <person name="Moser A."/>
            <person name="Murali S.C."/>
            <person name="Muzny D.M."/>
            <person name="Otani S."/>
            <person name="Piulachs M.-D."/>
            <person name="Poelchau M."/>
            <person name="Qu J."/>
            <person name="Schaub F."/>
            <person name="Wada-Katsumata A."/>
            <person name="Worley K.C."/>
            <person name="Xie Q."/>
            <person name="Ylla G."/>
            <person name="Poulsen M."/>
            <person name="Gibbs R.A."/>
            <person name="Schal C."/>
            <person name="Richards S."/>
            <person name="Belles X."/>
            <person name="Korb J."/>
            <person name="Bornberg-Bauer E."/>
        </authorList>
    </citation>
    <scope>NUCLEOTIDE SEQUENCE [LARGE SCALE GENOMIC DNA]</scope>
    <source>
        <tissue evidence="8">Whole body</tissue>
    </source>
</reference>
<protein>
    <recommendedName>
        <fullName evidence="5">Queuine tRNA-ribosyltransferase accessory subunit 2</fullName>
    </recommendedName>
    <alternativeName>
        <fullName evidence="5">Queuine tRNA-ribosyltransferase domain-containing protein 1</fullName>
    </alternativeName>
</protein>
<comment type="similarity">
    <text evidence="5">Belongs to the queuine tRNA-ribosyltransferase family. QTRT2 subfamily.</text>
</comment>
<evidence type="ECO:0000256" key="3">
    <source>
        <dbReference type="ARBA" id="ARBA00022723"/>
    </source>
</evidence>
<feature type="region of interest" description="Disordered" evidence="6">
    <location>
        <begin position="344"/>
        <end position="378"/>
    </location>
</feature>
<evidence type="ECO:0000256" key="6">
    <source>
        <dbReference type="SAM" id="MobiDB-lite"/>
    </source>
</evidence>
<feature type="binding site" evidence="5">
    <location>
        <position position="403"/>
    </location>
    <ligand>
        <name>Zn(2+)</name>
        <dbReference type="ChEBI" id="CHEBI:29105"/>
    </ligand>
</feature>
<evidence type="ECO:0000259" key="7">
    <source>
        <dbReference type="Pfam" id="PF01702"/>
    </source>
</evidence>
<proteinExistence type="inferred from homology"/>
<comment type="cofactor">
    <cofactor evidence="5">
        <name>Zn(2+)</name>
        <dbReference type="ChEBI" id="CHEBI:29105"/>
    </cofactor>
    <text evidence="5">Binds 1 zinc ion per subunit.</text>
</comment>
<keyword evidence="2 5" id="KW-0819">tRNA processing</keyword>
<keyword evidence="8" id="KW-0808">Transferase</keyword>
<feature type="binding site" evidence="5">
    <location>
        <position position="405"/>
    </location>
    <ligand>
        <name>Zn(2+)</name>
        <dbReference type="ChEBI" id="CHEBI:29105"/>
    </ligand>
</feature>
<dbReference type="OrthoDB" id="27601at2759"/>
<dbReference type="GO" id="GO:0005737">
    <property type="term" value="C:cytoplasm"/>
    <property type="evidence" value="ECO:0007669"/>
    <property type="project" value="UniProtKB-SubCell"/>
</dbReference>
<keyword evidence="1 5" id="KW-0963">Cytoplasm</keyword>
<dbReference type="InterPro" id="IPR002616">
    <property type="entry name" value="tRNA_ribo_trans-like"/>
</dbReference>
<dbReference type="SUPFAM" id="SSF51713">
    <property type="entry name" value="tRNA-guanine transglycosylase"/>
    <property type="match status" value="1"/>
</dbReference>
<evidence type="ECO:0000313" key="8">
    <source>
        <dbReference type="EMBL" id="PNF39841.1"/>
    </source>
</evidence>
<comment type="subunit">
    <text evidence="5">Heterodimer of a catalytic subunit and an accessory subunit.</text>
</comment>
<dbReference type="PANTHER" id="PTHR46064:SF1">
    <property type="entry name" value="QUEUINE TRNA-RIBOSYLTRANSFERASE ACCESSORY SUBUNIT 2"/>
    <property type="match status" value="1"/>
</dbReference>
<dbReference type="STRING" id="105785.A0A2J7RG76"/>